<comment type="caution">
    <text evidence="2">The sequence shown here is derived from an EMBL/GenBank/DDBJ whole genome shotgun (WGS) entry which is preliminary data.</text>
</comment>
<feature type="compositionally biased region" description="Basic and acidic residues" evidence="1">
    <location>
        <begin position="88"/>
        <end position="99"/>
    </location>
</feature>
<feature type="region of interest" description="Disordered" evidence="1">
    <location>
        <begin position="88"/>
        <end position="168"/>
    </location>
</feature>
<reference evidence="2 3" key="1">
    <citation type="submission" date="2021-06" db="EMBL/GenBank/DDBJ databases">
        <authorList>
            <person name="Palmer J.M."/>
        </authorList>
    </citation>
    <scope>NUCLEOTIDE SEQUENCE [LARGE SCALE GENOMIC DNA]</scope>
    <source>
        <strain evidence="2 3">GA_2019</strain>
        <tissue evidence="2">Muscle</tissue>
    </source>
</reference>
<keyword evidence="3" id="KW-1185">Reference proteome</keyword>
<feature type="compositionally biased region" description="Polar residues" evidence="1">
    <location>
        <begin position="127"/>
        <end position="139"/>
    </location>
</feature>
<organism evidence="2 3">
    <name type="scientific">Goodea atripinnis</name>
    <dbReference type="NCBI Taxonomy" id="208336"/>
    <lineage>
        <taxon>Eukaryota</taxon>
        <taxon>Metazoa</taxon>
        <taxon>Chordata</taxon>
        <taxon>Craniata</taxon>
        <taxon>Vertebrata</taxon>
        <taxon>Euteleostomi</taxon>
        <taxon>Actinopterygii</taxon>
        <taxon>Neopterygii</taxon>
        <taxon>Teleostei</taxon>
        <taxon>Neoteleostei</taxon>
        <taxon>Acanthomorphata</taxon>
        <taxon>Ovalentaria</taxon>
        <taxon>Atherinomorphae</taxon>
        <taxon>Cyprinodontiformes</taxon>
        <taxon>Goodeidae</taxon>
        <taxon>Goodea</taxon>
    </lineage>
</organism>
<evidence type="ECO:0000256" key="1">
    <source>
        <dbReference type="SAM" id="MobiDB-lite"/>
    </source>
</evidence>
<evidence type="ECO:0000313" key="2">
    <source>
        <dbReference type="EMBL" id="MEQ2164566.1"/>
    </source>
</evidence>
<proteinExistence type="predicted"/>
<name>A0ABV0MZM2_9TELE</name>
<evidence type="ECO:0000313" key="3">
    <source>
        <dbReference type="Proteomes" id="UP001476798"/>
    </source>
</evidence>
<sequence length="168" mass="18665">MANCALPHLPPSIRDPTMATLLHTVSTPLLLHHWRLEGQALGSPGQPLLHLPPRLSTDSPRAPRTQYAVTKLMLKLSFPLYDRHSPLEKSFHSSHKEPAVFKQPPPLEPPVLSPTPSLRDPPWPHGPTSTGRPSSFDKQPTQRKESSQLSAVMSHRVPRPYNKVASSK</sequence>
<feature type="compositionally biased region" description="Pro residues" evidence="1">
    <location>
        <begin position="103"/>
        <end position="125"/>
    </location>
</feature>
<dbReference type="EMBL" id="JAHRIO010020404">
    <property type="protein sequence ID" value="MEQ2164566.1"/>
    <property type="molecule type" value="Genomic_DNA"/>
</dbReference>
<gene>
    <name evidence="2" type="ORF">GOODEAATRI_007934</name>
</gene>
<protein>
    <submittedName>
        <fullName evidence="2">Uncharacterized protein</fullName>
    </submittedName>
</protein>
<dbReference type="Proteomes" id="UP001476798">
    <property type="component" value="Unassembled WGS sequence"/>
</dbReference>
<accession>A0ABV0MZM2</accession>